<comment type="caution">
    <text evidence="1">The sequence shown here is derived from an EMBL/GenBank/DDBJ whole genome shotgun (WGS) entry which is preliminary data.</text>
</comment>
<dbReference type="Proteomes" id="UP001234178">
    <property type="component" value="Unassembled WGS sequence"/>
</dbReference>
<organism evidence="1 2">
    <name type="scientific">Daphnia magna</name>
    <dbReference type="NCBI Taxonomy" id="35525"/>
    <lineage>
        <taxon>Eukaryota</taxon>
        <taxon>Metazoa</taxon>
        <taxon>Ecdysozoa</taxon>
        <taxon>Arthropoda</taxon>
        <taxon>Crustacea</taxon>
        <taxon>Branchiopoda</taxon>
        <taxon>Diplostraca</taxon>
        <taxon>Cladocera</taxon>
        <taxon>Anomopoda</taxon>
        <taxon>Daphniidae</taxon>
        <taxon>Daphnia</taxon>
    </lineage>
</organism>
<evidence type="ECO:0000313" key="1">
    <source>
        <dbReference type="EMBL" id="KAK4017779.1"/>
    </source>
</evidence>
<accession>A0ABQ9ZXZ8</accession>
<sequence>MEKLQTKIILALGKNLPNTSIFDLKTTMEKLFILNDQAEFTFTIDLPNLFDSTWIYQEIYLGQQRGSIFLIFFQPHPELGVAY</sequence>
<proteinExistence type="predicted"/>
<name>A0ABQ9ZXZ8_9CRUS</name>
<dbReference type="EMBL" id="JAOYFB010000019">
    <property type="protein sequence ID" value="KAK4017779.1"/>
    <property type="molecule type" value="Genomic_DNA"/>
</dbReference>
<protein>
    <submittedName>
        <fullName evidence="1">Uncharacterized protein</fullName>
    </submittedName>
</protein>
<evidence type="ECO:0000313" key="2">
    <source>
        <dbReference type="Proteomes" id="UP001234178"/>
    </source>
</evidence>
<reference evidence="1 2" key="1">
    <citation type="journal article" date="2023" name="Nucleic Acids Res.">
        <title>The hologenome of Daphnia magna reveals possible DNA methylation and microbiome-mediated evolution of the host genome.</title>
        <authorList>
            <person name="Chaturvedi A."/>
            <person name="Li X."/>
            <person name="Dhandapani V."/>
            <person name="Marshall H."/>
            <person name="Kissane S."/>
            <person name="Cuenca-Cambronero M."/>
            <person name="Asole G."/>
            <person name="Calvet F."/>
            <person name="Ruiz-Romero M."/>
            <person name="Marangio P."/>
            <person name="Guigo R."/>
            <person name="Rago D."/>
            <person name="Mirbahai L."/>
            <person name="Eastwood N."/>
            <person name="Colbourne J.K."/>
            <person name="Zhou J."/>
            <person name="Mallon E."/>
            <person name="Orsini L."/>
        </authorList>
    </citation>
    <scope>NUCLEOTIDE SEQUENCE [LARGE SCALE GENOMIC DNA]</scope>
    <source>
        <strain evidence="1">LRV0_1</strain>
    </source>
</reference>
<keyword evidence="2" id="KW-1185">Reference proteome</keyword>
<gene>
    <name evidence="1" type="ORF">OUZ56_033568</name>
</gene>